<keyword evidence="3" id="KW-1185">Reference proteome</keyword>
<dbReference type="AlphaFoldDB" id="A0A7T8HH13"/>
<organism evidence="2 3">
    <name type="scientific">Caligus rogercresseyi</name>
    <name type="common">Sea louse</name>
    <dbReference type="NCBI Taxonomy" id="217165"/>
    <lineage>
        <taxon>Eukaryota</taxon>
        <taxon>Metazoa</taxon>
        <taxon>Ecdysozoa</taxon>
        <taxon>Arthropoda</taxon>
        <taxon>Crustacea</taxon>
        <taxon>Multicrustacea</taxon>
        <taxon>Hexanauplia</taxon>
        <taxon>Copepoda</taxon>
        <taxon>Siphonostomatoida</taxon>
        <taxon>Caligidae</taxon>
        <taxon>Caligus</taxon>
    </lineage>
</organism>
<sequence length="55" mass="6377">MHGNGTFGSLDHERRRFLMTYSYPFGFTYLTSIPLFRMTQETPLMNPPSTCLLDS</sequence>
<name>A0A7T8HH13_CALRO</name>
<keyword evidence="1" id="KW-1133">Transmembrane helix</keyword>
<accession>A0A7T8HH13</accession>
<evidence type="ECO:0000313" key="2">
    <source>
        <dbReference type="EMBL" id="QQP49747.1"/>
    </source>
</evidence>
<dbReference type="EMBL" id="CP045896">
    <property type="protein sequence ID" value="QQP49747.1"/>
    <property type="molecule type" value="Genomic_DNA"/>
</dbReference>
<protein>
    <submittedName>
        <fullName evidence="2">Uncharacterized protein</fullName>
    </submittedName>
</protein>
<keyword evidence="1" id="KW-0812">Transmembrane</keyword>
<evidence type="ECO:0000256" key="1">
    <source>
        <dbReference type="SAM" id="Phobius"/>
    </source>
</evidence>
<keyword evidence="1" id="KW-0472">Membrane</keyword>
<reference evidence="3" key="1">
    <citation type="submission" date="2021-01" db="EMBL/GenBank/DDBJ databases">
        <title>Caligus Genome Assembly.</title>
        <authorList>
            <person name="Gallardo-Escarate C."/>
        </authorList>
    </citation>
    <scope>NUCLEOTIDE SEQUENCE [LARGE SCALE GENOMIC DNA]</scope>
</reference>
<feature type="transmembrane region" description="Helical" evidence="1">
    <location>
        <begin position="21"/>
        <end position="39"/>
    </location>
</feature>
<evidence type="ECO:0000313" key="3">
    <source>
        <dbReference type="Proteomes" id="UP000595437"/>
    </source>
</evidence>
<gene>
    <name evidence="2" type="ORF">FKW44_010516</name>
</gene>
<proteinExistence type="predicted"/>
<dbReference type="Proteomes" id="UP000595437">
    <property type="component" value="Chromosome 7"/>
</dbReference>